<reference evidence="2 3" key="1">
    <citation type="submission" date="2018-06" db="EMBL/GenBank/DDBJ databases">
        <authorList>
            <consortium name="Pathogen Informatics"/>
            <person name="Doyle S."/>
        </authorList>
    </citation>
    <scope>NUCLEOTIDE SEQUENCE [LARGE SCALE GENOMIC DNA]</scope>
    <source>
        <strain evidence="2 3">NCTC12272</strain>
    </source>
</reference>
<dbReference type="CDD" id="cd04186">
    <property type="entry name" value="GT_2_like_c"/>
    <property type="match status" value="1"/>
</dbReference>
<dbReference type="EMBL" id="LS483412">
    <property type="protein sequence ID" value="SQG89634.1"/>
    <property type="molecule type" value="Genomic_DNA"/>
</dbReference>
<accession>A0AAX2IVC0</accession>
<dbReference type="Proteomes" id="UP000249566">
    <property type="component" value="Chromosome 1"/>
</dbReference>
<organism evidence="2 3">
    <name type="scientific">Legionella pneumophila subsp. pascullei</name>
    <dbReference type="NCBI Taxonomy" id="91890"/>
    <lineage>
        <taxon>Bacteria</taxon>
        <taxon>Pseudomonadati</taxon>
        <taxon>Pseudomonadota</taxon>
        <taxon>Gammaproteobacteria</taxon>
        <taxon>Legionellales</taxon>
        <taxon>Legionellaceae</taxon>
        <taxon>Legionella</taxon>
    </lineage>
</organism>
<dbReference type="InterPro" id="IPR029044">
    <property type="entry name" value="Nucleotide-diphossugar_trans"/>
</dbReference>
<dbReference type="AlphaFoldDB" id="A0AAX2IVC0"/>
<dbReference type="EC" id="2.4.-.-" evidence="2"/>
<name>A0AAX2IVC0_LEGPN</name>
<proteinExistence type="predicted"/>
<feature type="domain" description="Glycosyltransferase 2-like" evidence="1">
    <location>
        <begin position="7"/>
        <end position="130"/>
    </location>
</feature>
<dbReference type="InterPro" id="IPR001173">
    <property type="entry name" value="Glyco_trans_2-like"/>
</dbReference>
<dbReference type="GO" id="GO:0016757">
    <property type="term" value="F:glycosyltransferase activity"/>
    <property type="evidence" value="ECO:0007669"/>
    <property type="project" value="UniProtKB-KW"/>
</dbReference>
<evidence type="ECO:0000313" key="3">
    <source>
        <dbReference type="Proteomes" id="UP000249566"/>
    </source>
</evidence>
<evidence type="ECO:0000313" key="2">
    <source>
        <dbReference type="EMBL" id="SQG89634.1"/>
    </source>
</evidence>
<evidence type="ECO:0000259" key="1">
    <source>
        <dbReference type="Pfam" id="PF00535"/>
    </source>
</evidence>
<gene>
    <name evidence="2" type="primary">wbbL_1</name>
    <name evidence="2" type="ORF">NCTC12272_00817</name>
</gene>
<dbReference type="RefSeq" id="WP_050598257.1">
    <property type="nucleotide sequence ID" value="NZ_CAAAIJ010000004.1"/>
</dbReference>
<keyword evidence="2" id="KW-0808">Transferase</keyword>
<sequence length="306" mass="35032">MVKNLVTVVIVNYNSGEMLLKCIKQVLASTVPVKIIVSDNSSSDDSLHLLHNAYQDNQDIHIHKNHANLGFSAANNAVYPMIETPFILYLNPDCFINESTIEHLLQVMNDYPDAGMAGCLVTNPDGTEQSGCRGLTPTPARVFNQMFKLGKIFPNNPKFSGYLLSDKPLPDHPLEVELISGSCMFVRKETLDDIGLLDAKYFLYCEDYDWFYRVIQGGWKIIFTPQTKVTHIKSYSTQLIPIRVLGYKAKGMWRYHNKFFKKDSFIATTWLVRIGILSRFLILSNLHLSKKLWETIKNPLRFYLKK</sequence>
<protein>
    <submittedName>
        <fullName evidence="2">Glycosyl transferase family protein</fullName>
        <ecNumber evidence="2">2.4.-.-</ecNumber>
    </submittedName>
</protein>
<dbReference type="PANTHER" id="PTHR43179">
    <property type="entry name" value="RHAMNOSYLTRANSFERASE WBBL"/>
    <property type="match status" value="1"/>
</dbReference>
<dbReference type="SUPFAM" id="SSF53448">
    <property type="entry name" value="Nucleotide-diphospho-sugar transferases"/>
    <property type="match status" value="1"/>
</dbReference>
<keyword evidence="2" id="KW-0328">Glycosyltransferase</keyword>
<dbReference type="PANTHER" id="PTHR43179:SF7">
    <property type="entry name" value="RHAMNOSYLTRANSFERASE WBBL"/>
    <property type="match status" value="1"/>
</dbReference>
<dbReference type="Pfam" id="PF00535">
    <property type="entry name" value="Glycos_transf_2"/>
    <property type="match status" value="1"/>
</dbReference>
<dbReference type="Gene3D" id="3.90.550.10">
    <property type="entry name" value="Spore Coat Polysaccharide Biosynthesis Protein SpsA, Chain A"/>
    <property type="match status" value="1"/>
</dbReference>